<accession>B8GKP5</accession>
<dbReference type="AlphaFoldDB" id="B8GKP5"/>
<reference evidence="2 3" key="1">
    <citation type="journal article" date="2015" name="Genome Announc.">
        <title>Complete Genome Sequence of Methanosphaerula palustris E1-9CT, a Hydrogenotrophic Methanogen Isolated from a Minerotrophic Fen Peatland.</title>
        <authorList>
            <person name="Cadillo-Quiroz H."/>
            <person name="Browne P."/>
            <person name="Kyrpides N."/>
            <person name="Woyke T."/>
            <person name="Goodwin L."/>
            <person name="Detter C."/>
            <person name="Yavitt J.B."/>
            <person name="Zinder S.H."/>
        </authorList>
    </citation>
    <scope>NUCLEOTIDE SEQUENCE [LARGE SCALE GENOMIC DNA]</scope>
    <source>
        <strain evidence="3">ATCC BAA-1556 / DSM 19958 / E1-9c</strain>
    </source>
</reference>
<proteinExistence type="predicted"/>
<dbReference type="Proteomes" id="UP000002457">
    <property type="component" value="Chromosome"/>
</dbReference>
<organism evidence="2 3">
    <name type="scientific">Methanosphaerula palustris (strain ATCC BAA-1556 / DSM 19958 / E1-9c)</name>
    <dbReference type="NCBI Taxonomy" id="521011"/>
    <lineage>
        <taxon>Archaea</taxon>
        <taxon>Methanobacteriati</taxon>
        <taxon>Methanobacteriota</taxon>
        <taxon>Stenosarchaea group</taxon>
        <taxon>Methanomicrobia</taxon>
        <taxon>Methanomicrobiales</taxon>
        <taxon>Methanoregulaceae</taxon>
        <taxon>Methanosphaerula</taxon>
    </lineage>
</organism>
<dbReference type="Pfam" id="PF04981">
    <property type="entry name" value="NMD3"/>
    <property type="match status" value="1"/>
</dbReference>
<gene>
    <name evidence="2" type="ordered locus">Mpal_1886</name>
</gene>
<evidence type="ECO:0000313" key="2">
    <source>
        <dbReference type="EMBL" id="ACL17191.1"/>
    </source>
</evidence>
<keyword evidence="3" id="KW-1185">Reference proteome</keyword>
<dbReference type="HOGENOM" id="CLU_065087_0_0_2"/>
<evidence type="ECO:0000259" key="1">
    <source>
        <dbReference type="Pfam" id="PF04981"/>
    </source>
</evidence>
<sequence length="324" mass="36554">MKETEPFTCDERVIHTFCPSCGAVKSNGKVWSDSEREREEVDRELAMKAVHLHPDFQDGSFDLRVREISVNRSLAVIGITGTLYGYPVQGECRVGISWHKEQCDRCNRISGSYYEGIVQIRAQGRHLTPYEQEAAVRLATSIEDEQLESGDRLSYISQLEETRDGVDVIVGSQHIGILIVQALINQFGGRYTTHPKLVGEKAGRALYRITYLVRLPRYRHGDVIDVAGQYFQVQSSEGKRVQVTDLLNGKVRTIREDEINREIGNTSTAIEALVVYADGGVIGLMDPDTCTTHEVPLVDWRRQRIETGDQVRVLRDHDQLVLLG</sequence>
<dbReference type="eggNOG" id="arCOG04149">
    <property type="taxonomic scope" value="Archaea"/>
</dbReference>
<protein>
    <submittedName>
        <fullName evidence="2">NMD3 family protein</fullName>
    </submittedName>
</protein>
<dbReference type="KEGG" id="mpl:Mpal_1886"/>
<dbReference type="GO" id="GO:0043023">
    <property type="term" value="F:ribosomal large subunit binding"/>
    <property type="evidence" value="ECO:0007669"/>
    <property type="project" value="InterPro"/>
</dbReference>
<feature type="domain" description="Nmd3 N-terminal" evidence="1">
    <location>
        <begin position="2"/>
        <end position="215"/>
    </location>
</feature>
<dbReference type="PANTHER" id="PTHR12746">
    <property type="entry name" value="NONSENSE-MEDIATED MRNA DECAY PROTEIN 3"/>
    <property type="match status" value="1"/>
</dbReference>
<dbReference type="STRING" id="521011.Mpal_1886"/>
<evidence type="ECO:0000313" key="3">
    <source>
        <dbReference type="Proteomes" id="UP000002457"/>
    </source>
</evidence>
<dbReference type="PANTHER" id="PTHR12746:SF2">
    <property type="entry name" value="60S RIBOSOMAL EXPORT PROTEIN NMD3"/>
    <property type="match status" value="1"/>
</dbReference>
<dbReference type="InterPro" id="IPR007064">
    <property type="entry name" value="Nmd3_N"/>
</dbReference>
<dbReference type="GO" id="GO:0005737">
    <property type="term" value="C:cytoplasm"/>
    <property type="evidence" value="ECO:0007669"/>
    <property type="project" value="TreeGrafter"/>
</dbReference>
<dbReference type="InterPro" id="IPR039768">
    <property type="entry name" value="Nmd3"/>
</dbReference>
<name>B8GKP5_METPE</name>
<dbReference type="EMBL" id="CP001338">
    <property type="protein sequence ID" value="ACL17191.1"/>
    <property type="molecule type" value="Genomic_DNA"/>
</dbReference>